<dbReference type="Proteomes" id="UP000290568">
    <property type="component" value="Chromosome"/>
</dbReference>
<evidence type="ECO:0000313" key="2">
    <source>
        <dbReference type="Proteomes" id="UP000290568"/>
    </source>
</evidence>
<proteinExistence type="predicted"/>
<sequence>MGFINFLKKAFEKLKWVFAQTVKGTLKCFLNIQLNQEQYDLLKQVFEKHKKIFEPVQLPEPKQKSLENEETNLEV</sequence>
<name>A0A449A2F0_9BACT</name>
<organism evidence="1 2">
    <name type="scientific">Mycoplasmopsis gallinacea</name>
    <dbReference type="NCBI Taxonomy" id="29556"/>
    <lineage>
        <taxon>Bacteria</taxon>
        <taxon>Bacillati</taxon>
        <taxon>Mycoplasmatota</taxon>
        <taxon>Mycoplasmoidales</taxon>
        <taxon>Metamycoplasmataceae</taxon>
        <taxon>Mycoplasmopsis</taxon>
    </lineage>
</organism>
<reference evidence="1 2" key="1">
    <citation type="submission" date="2019-01" db="EMBL/GenBank/DDBJ databases">
        <authorList>
            <consortium name="Pathogen Informatics"/>
        </authorList>
    </citation>
    <scope>NUCLEOTIDE SEQUENCE [LARGE SCALE GENOMIC DNA]</scope>
    <source>
        <strain evidence="1 2">NCTC10183</strain>
    </source>
</reference>
<dbReference type="AlphaFoldDB" id="A0A449A2F0"/>
<dbReference type="RefSeq" id="WP_129620087.1">
    <property type="nucleotide sequence ID" value="NZ_LR214950.1"/>
</dbReference>
<gene>
    <name evidence="1" type="ORF">NCTC10183_00166</name>
</gene>
<dbReference type="EMBL" id="LR214950">
    <property type="protein sequence ID" value="VEU58408.1"/>
    <property type="molecule type" value="Genomic_DNA"/>
</dbReference>
<evidence type="ECO:0000313" key="1">
    <source>
        <dbReference type="EMBL" id="VEU58408.1"/>
    </source>
</evidence>
<keyword evidence="2" id="KW-1185">Reference proteome</keyword>
<protein>
    <submittedName>
        <fullName evidence="1">Uncharacterized protein</fullName>
    </submittedName>
</protein>
<accession>A0A449A2F0</accession>